<gene>
    <name evidence="2" type="ORF">E3N88_33046</name>
</gene>
<name>A0A5N6MAT1_9ASTR</name>
<sequence>MVRTKQPTGKGKGRAEASSSRQPSQPPAQRRRIDNSDEEEEQIGPKPIWGGDRDHFAPFGLVQYFDDLGWGAVINFEEMKVERLYLKLIEEWVGSLTIDWGNRSPSTLRLIGTIEGVQVVMSRENLSHVARSDKTMVRHPEVPVLYALMTGKPKISFRYLAMLNIWEARNNKDKKMIPHCKLIQALIRWHGLINDDDHDYMRKHHTPLRLNTLNTQAWEYKLSERYHRLKDLATLRVWDVLKLNARPLQPGEHDTFDGEAVVVEVNMATEEDEDDGMTNPSQTIQRARPIAWQEWPLHARAAFDQGIRSGELRRREAQRLYERNEQWHQLHAYNF</sequence>
<evidence type="ECO:0000313" key="3">
    <source>
        <dbReference type="Proteomes" id="UP000326396"/>
    </source>
</evidence>
<keyword evidence="3" id="KW-1185">Reference proteome</keyword>
<feature type="region of interest" description="Disordered" evidence="1">
    <location>
        <begin position="1"/>
        <end position="51"/>
    </location>
</feature>
<dbReference type="OrthoDB" id="1815949at2759"/>
<protein>
    <submittedName>
        <fullName evidence="2">Uncharacterized protein</fullName>
    </submittedName>
</protein>
<comment type="caution">
    <text evidence="2">The sequence shown here is derived from an EMBL/GenBank/DDBJ whole genome shotgun (WGS) entry which is preliminary data.</text>
</comment>
<dbReference type="AlphaFoldDB" id="A0A5N6MAT1"/>
<dbReference type="Proteomes" id="UP000326396">
    <property type="component" value="Linkage Group LG6"/>
</dbReference>
<organism evidence="2 3">
    <name type="scientific">Mikania micrantha</name>
    <name type="common">bitter vine</name>
    <dbReference type="NCBI Taxonomy" id="192012"/>
    <lineage>
        <taxon>Eukaryota</taxon>
        <taxon>Viridiplantae</taxon>
        <taxon>Streptophyta</taxon>
        <taxon>Embryophyta</taxon>
        <taxon>Tracheophyta</taxon>
        <taxon>Spermatophyta</taxon>
        <taxon>Magnoliopsida</taxon>
        <taxon>eudicotyledons</taxon>
        <taxon>Gunneridae</taxon>
        <taxon>Pentapetalae</taxon>
        <taxon>asterids</taxon>
        <taxon>campanulids</taxon>
        <taxon>Asterales</taxon>
        <taxon>Asteraceae</taxon>
        <taxon>Asteroideae</taxon>
        <taxon>Heliantheae alliance</taxon>
        <taxon>Eupatorieae</taxon>
        <taxon>Mikania</taxon>
    </lineage>
</organism>
<evidence type="ECO:0000313" key="2">
    <source>
        <dbReference type="EMBL" id="KAD3337526.1"/>
    </source>
</evidence>
<evidence type="ECO:0000256" key="1">
    <source>
        <dbReference type="SAM" id="MobiDB-lite"/>
    </source>
</evidence>
<reference evidence="2 3" key="1">
    <citation type="submission" date="2019-05" db="EMBL/GenBank/DDBJ databases">
        <title>Mikania micrantha, genome provides insights into the molecular mechanism of rapid growth.</title>
        <authorList>
            <person name="Liu B."/>
        </authorList>
    </citation>
    <scope>NUCLEOTIDE SEQUENCE [LARGE SCALE GENOMIC DNA]</scope>
    <source>
        <strain evidence="2">NLD-2019</strain>
        <tissue evidence="2">Leaf</tissue>
    </source>
</reference>
<dbReference type="EMBL" id="SZYD01000016">
    <property type="protein sequence ID" value="KAD3337526.1"/>
    <property type="molecule type" value="Genomic_DNA"/>
</dbReference>
<accession>A0A5N6MAT1</accession>
<proteinExistence type="predicted"/>